<feature type="signal peptide" evidence="1">
    <location>
        <begin position="1"/>
        <end position="25"/>
    </location>
</feature>
<comment type="caution">
    <text evidence="2">The sequence shown here is derived from an EMBL/GenBank/DDBJ whole genome shotgun (WGS) entry which is preliminary data.</text>
</comment>
<evidence type="ECO:0000313" key="3">
    <source>
        <dbReference type="Proteomes" id="UP000078407"/>
    </source>
</evidence>
<gene>
    <name evidence="2" type="ORF">M976_01479</name>
</gene>
<evidence type="ECO:0000313" key="2">
    <source>
        <dbReference type="EMBL" id="OAT29172.1"/>
    </source>
</evidence>
<organism evidence="2 3">
    <name type="scientific">Buttiauxella ferragutiae ATCC 51602</name>
    <dbReference type="NCBI Taxonomy" id="1354252"/>
    <lineage>
        <taxon>Bacteria</taxon>
        <taxon>Pseudomonadati</taxon>
        <taxon>Pseudomonadota</taxon>
        <taxon>Gammaproteobacteria</taxon>
        <taxon>Enterobacterales</taxon>
        <taxon>Enterobacteriaceae</taxon>
        <taxon>Buttiauxella</taxon>
    </lineage>
</organism>
<protein>
    <submittedName>
        <fullName evidence="2">Glycoprotein/receptor</fullName>
    </submittedName>
</protein>
<sequence>MMKASNRVLCALALATFVFAGQAMASSWQDQLSSAASELSKTTTSNTATPATTATTGNSLSSLTSLLGGGTQALSANSMTNAAGILQYCMKNKLVSATNTDNVKSELLDKLGLDSGKKETQPQDYTQGLMGMLNTGKGQQLNLDTIGSSPIAEKVKTQACDFVLKQGMSYLS</sequence>
<proteinExistence type="predicted"/>
<name>A0ABX2WA32_9ENTR</name>
<keyword evidence="3" id="KW-1185">Reference proteome</keyword>
<evidence type="ECO:0000256" key="1">
    <source>
        <dbReference type="SAM" id="SignalP"/>
    </source>
</evidence>
<accession>A0ABX2WA32</accession>
<dbReference type="Proteomes" id="UP000078407">
    <property type="component" value="Unassembled WGS sequence"/>
</dbReference>
<dbReference type="EMBL" id="LXEQ01000027">
    <property type="protein sequence ID" value="OAT29172.1"/>
    <property type="molecule type" value="Genomic_DNA"/>
</dbReference>
<feature type="chain" id="PRO_5047151277" evidence="1">
    <location>
        <begin position="26"/>
        <end position="172"/>
    </location>
</feature>
<dbReference type="InterPro" id="IPR019637">
    <property type="entry name" value="DUF2501"/>
</dbReference>
<dbReference type="Pfam" id="PF10696">
    <property type="entry name" value="DUF2501"/>
    <property type="match status" value="1"/>
</dbReference>
<keyword evidence="1" id="KW-0732">Signal</keyword>
<reference evidence="2 3" key="1">
    <citation type="submission" date="2016-04" db="EMBL/GenBank/DDBJ databases">
        <title>ATOL: Assembling a taxonomically balanced genome-scale reconstruction of the evolutionary history of the Enterobacteriaceae.</title>
        <authorList>
            <person name="Plunkett G.III."/>
            <person name="Neeno-Eckwall E.C."/>
            <person name="Glasner J.D."/>
            <person name="Perna N.T."/>
        </authorList>
    </citation>
    <scope>NUCLEOTIDE SEQUENCE [LARGE SCALE GENOMIC DNA]</scope>
    <source>
        <strain evidence="2 3">ATCC 51602</strain>
    </source>
</reference>